<feature type="transmembrane region" description="Helical" evidence="5">
    <location>
        <begin position="12"/>
        <end position="29"/>
    </location>
</feature>
<evidence type="ECO:0000313" key="7">
    <source>
        <dbReference type="Proteomes" id="UP000230605"/>
    </source>
</evidence>
<dbReference type="Gene3D" id="1.20.120.550">
    <property type="entry name" value="Membrane associated eicosanoid/glutathione metabolism-like domain"/>
    <property type="match status" value="1"/>
</dbReference>
<accession>A0A2G5HRF5</accession>
<evidence type="ECO:0000256" key="5">
    <source>
        <dbReference type="SAM" id="Phobius"/>
    </source>
</evidence>
<dbReference type="InterPro" id="IPR001129">
    <property type="entry name" value="Membr-assoc_MAPEG"/>
</dbReference>
<organism evidence="6 7">
    <name type="scientific">Cercospora beticola</name>
    <name type="common">Sugarbeet leaf spot fungus</name>
    <dbReference type="NCBI Taxonomy" id="122368"/>
    <lineage>
        <taxon>Eukaryota</taxon>
        <taxon>Fungi</taxon>
        <taxon>Dikarya</taxon>
        <taxon>Ascomycota</taxon>
        <taxon>Pezizomycotina</taxon>
        <taxon>Dothideomycetes</taxon>
        <taxon>Dothideomycetidae</taxon>
        <taxon>Mycosphaerellales</taxon>
        <taxon>Mycosphaerellaceae</taxon>
        <taxon>Cercospora</taxon>
    </lineage>
</organism>
<evidence type="ECO:0000256" key="1">
    <source>
        <dbReference type="ARBA" id="ARBA00004370"/>
    </source>
</evidence>
<dbReference type="PANTHER" id="PTHR35814:SF1">
    <property type="entry name" value="GLUTATHIONE S-TRANSFERASE-RELATED"/>
    <property type="match status" value="1"/>
</dbReference>
<keyword evidence="3 5" id="KW-1133">Transmembrane helix</keyword>
<protein>
    <recommendedName>
        <fullName evidence="8">Membrane-associated proteins in eicosanoid and glutathione metabolism</fullName>
    </recommendedName>
</protein>
<dbReference type="InterPro" id="IPR023352">
    <property type="entry name" value="MAPEG-like_dom_sf"/>
</dbReference>
<name>A0A2G5HRF5_CERBT</name>
<dbReference type="SUPFAM" id="SSF161084">
    <property type="entry name" value="MAPEG domain-like"/>
    <property type="match status" value="1"/>
</dbReference>
<comment type="subcellular location">
    <subcellularLocation>
        <location evidence="1">Membrane</location>
    </subcellularLocation>
</comment>
<dbReference type="EMBL" id="LKMD01000104">
    <property type="protein sequence ID" value="PIA95110.1"/>
    <property type="molecule type" value="Genomic_DNA"/>
</dbReference>
<evidence type="ECO:0000256" key="2">
    <source>
        <dbReference type="ARBA" id="ARBA00022692"/>
    </source>
</evidence>
<evidence type="ECO:0000256" key="3">
    <source>
        <dbReference type="ARBA" id="ARBA00022989"/>
    </source>
</evidence>
<reference evidence="6 7" key="1">
    <citation type="submission" date="2015-10" db="EMBL/GenBank/DDBJ databases">
        <title>The cercosporin biosynthetic gene cluster was horizontally transferred to several fungal lineages and shown to be expanded in Cercospora beticola based on microsynteny with recipient genomes.</title>
        <authorList>
            <person name="De Jonge R."/>
            <person name="Ebert M.K."/>
            <person name="Suttle J.C."/>
            <person name="Jurick Ii W.M."/>
            <person name="Secor G.A."/>
            <person name="Thomma B.P."/>
            <person name="Van De Peer Y."/>
            <person name="Bolton M.D."/>
        </authorList>
    </citation>
    <scope>NUCLEOTIDE SEQUENCE [LARGE SCALE GENOMIC DNA]</scope>
    <source>
        <strain evidence="6 7">09-40</strain>
    </source>
</reference>
<sequence>MSTNSLGLPLPLPITATFALPLTLYYLLLQSRVVAQRVRTKTIIAQQTTKPTTTSSSEQADPLFIATRSQSNFVENVPLALLLSAFVELNNGSQKILTIALGALTIARVLHVEAGLLVKGNKGRGRPVGFLTTLGVNLGLAGYGAWLVRGYWGF</sequence>
<dbReference type="OrthoDB" id="19091at2759"/>
<proteinExistence type="predicted"/>
<evidence type="ECO:0008006" key="8">
    <source>
        <dbReference type="Google" id="ProtNLM"/>
    </source>
</evidence>
<dbReference type="Pfam" id="PF01124">
    <property type="entry name" value="MAPEG"/>
    <property type="match status" value="1"/>
</dbReference>
<keyword evidence="2 5" id="KW-0812">Transmembrane</keyword>
<gene>
    <name evidence="6" type="ORF">CB0940_08177</name>
</gene>
<feature type="transmembrane region" description="Helical" evidence="5">
    <location>
        <begin position="128"/>
        <end position="148"/>
    </location>
</feature>
<evidence type="ECO:0000256" key="4">
    <source>
        <dbReference type="ARBA" id="ARBA00023136"/>
    </source>
</evidence>
<dbReference type="Proteomes" id="UP000230605">
    <property type="component" value="Chromosome 6"/>
</dbReference>
<comment type="caution">
    <text evidence="6">The sequence shown here is derived from an EMBL/GenBank/DDBJ whole genome shotgun (WGS) entry which is preliminary data.</text>
</comment>
<evidence type="ECO:0000313" key="6">
    <source>
        <dbReference type="EMBL" id="PIA95110.1"/>
    </source>
</evidence>
<dbReference type="AlphaFoldDB" id="A0A2G5HRF5"/>
<keyword evidence="4 5" id="KW-0472">Membrane</keyword>
<dbReference type="PANTHER" id="PTHR35814">
    <property type="match status" value="1"/>
</dbReference>
<dbReference type="GO" id="GO:0016020">
    <property type="term" value="C:membrane"/>
    <property type="evidence" value="ECO:0007669"/>
    <property type="project" value="UniProtKB-SubCell"/>
</dbReference>